<gene>
    <name evidence="1" type="ORF">FJZ47_11630</name>
</gene>
<organism evidence="1 2">
    <name type="scientific">Tectimicrobiota bacterium</name>
    <dbReference type="NCBI Taxonomy" id="2528274"/>
    <lineage>
        <taxon>Bacteria</taxon>
        <taxon>Pseudomonadati</taxon>
        <taxon>Nitrospinota/Tectimicrobiota group</taxon>
        <taxon>Candidatus Tectimicrobiota</taxon>
    </lineage>
</organism>
<name>A0A937W392_UNCTE</name>
<evidence type="ECO:0000313" key="2">
    <source>
        <dbReference type="Proteomes" id="UP000712673"/>
    </source>
</evidence>
<dbReference type="InterPro" id="IPR002636">
    <property type="entry name" value="DUF29"/>
</dbReference>
<evidence type="ECO:0000313" key="1">
    <source>
        <dbReference type="EMBL" id="MBM3224437.1"/>
    </source>
</evidence>
<sequence length="149" mass="17252">MPPHVMLYEQDFYAWTQAQATLLEARQWESLDLPHLVEEISTLGASERRALGSHLKQLVMHLLKWRYQPEGRLTSHSWRASIRHARDEIAQVLEESPSLQRTVPTLLARRYPAARLLAHDETGLPLATFPETCPWTVMQILTDDFWPDA</sequence>
<comment type="caution">
    <text evidence="1">The sequence shown here is derived from an EMBL/GenBank/DDBJ whole genome shotgun (WGS) entry which is preliminary data.</text>
</comment>
<dbReference type="Pfam" id="PF01724">
    <property type="entry name" value="DUF29"/>
    <property type="match status" value="1"/>
</dbReference>
<reference evidence="1" key="1">
    <citation type="submission" date="2019-03" db="EMBL/GenBank/DDBJ databases">
        <title>Lake Tanganyika Metagenome-Assembled Genomes (MAGs).</title>
        <authorList>
            <person name="Tran P."/>
        </authorList>
    </citation>
    <scope>NUCLEOTIDE SEQUENCE</scope>
    <source>
        <strain evidence="1">K_DeepCast_65m_m2_066</strain>
    </source>
</reference>
<protein>
    <submittedName>
        <fullName evidence="1">DUF29 domain-containing protein</fullName>
    </submittedName>
</protein>
<dbReference type="EMBL" id="VGLS01000326">
    <property type="protein sequence ID" value="MBM3224437.1"/>
    <property type="molecule type" value="Genomic_DNA"/>
</dbReference>
<dbReference type="PANTHER" id="PTHR34235">
    <property type="entry name" value="SLR1203 PROTEIN-RELATED"/>
    <property type="match status" value="1"/>
</dbReference>
<proteinExistence type="predicted"/>
<dbReference type="AlphaFoldDB" id="A0A937W392"/>
<accession>A0A937W392</accession>
<dbReference type="Gene3D" id="1.20.1220.20">
    <property type="entry name" value="Uncharcterised protein PF01724"/>
    <property type="match status" value="1"/>
</dbReference>
<dbReference type="Proteomes" id="UP000712673">
    <property type="component" value="Unassembled WGS sequence"/>
</dbReference>